<dbReference type="InterPro" id="IPR029063">
    <property type="entry name" value="SAM-dependent_MTases_sf"/>
</dbReference>
<accession>A0A1K1ZVL5</accession>
<keyword evidence="1 5" id="KW-0489">Methyltransferase</keyword>
<dbReference type="Gene3D" id="2.20.130.10">
    <property type="entry name" value="CAC2371-like domains"/>
    <property type="match status" value="1"/>
</dbReference>
<feature type="domain" description="Methyltransferase" evidence="4">
    <location>
        <begin position="43"/>
        <end position="132"/>
    </location>
</feature>
<dbReference type="AlphaFoldDB" id="A0A1K1ZVL5"/>
<sequence length="240" mass="27368">MYELDYVEVYDLLMRSRGKDYKNQAAEVGRLVRERKPGASSLLDAACGTGLHLRFLVDLFERVEGLDLSGDMLTFARNMIPGVQFHTGNICDFEIRARFDAVICMFAISHLRSDQELQTAVNRLVHHLTPRGILLIEPWFRPAEFIPGYLASDVIRRKDRVIHRLSHSALERDCDNRVKMTVHYADATPDGGIRHIAETVRMSLFTDAQYRDAFAAAGCAAELVDLEHFPRSVWIAQRLH</sequence>
<dbReference type="Pfam" id="PF13649">
    <property type="entry name" value="Methyltransf_25"/>
    <property type="match status" value="1"/>
</dbReference>
<dbReference type="CDD" id="cd02440">
    <property type="entry name" value="AdoMet_MTases"/>
    <property type="match status" value="1"/>
</dbReference>
<evidence type="ECO:0000313" key="6">
    <source>
        <dbReference type="Proteomes" id="UP000181909"/>
    </source>
</evidence>
<dbReference type="GO" id="GO:0032259">
    <property type="term" value="P:methylation"/>
    <property type="evidence" value="ECO:0007669"/>
    <property type="project" value="UniProtKB-KW"/>
</dbReference>
<evidence type="ECO:0000259" key="4">
    <source>
        <dbReference type="Pfam" id="PF13649"/>
    </source>
</evidence>
<dbReference type="InterPro" id="IPR041698">
    <property type="entry name" value="Methyltransf_25"/>
</dbReference>
<keyword evidence="2 5" id="KW-0808">Transferase</keyword>
<dbReference type="Proteomes" id="UP000181909">
    <property type="component" value="Unassembled WGS sequence"/>
</dbReference>
<dbReference type="SUPFAM" id="SSF53335">
    <property type="entry name" value="S-adenosyl-L-methionine-dependent methyltransferases"/>
    <property type="match status" value="1"/>
</dbReference>
<dbReference type="PANTHER" id="PTHR43464">
    <property type="entry name" value="METHYLTRANSFERASE"/>
    <property type="match status" value="1"/>
</dbReference>
<organism evidence="5 6">
    <name type="scientific">Streptomyces atratus</name>
    <dbReference type="NCBI Taxonomy" id="1893"/>
    <lineage>
        <taxon>Bacteria</taxon>
        <taxon>Bacillati</taxon>
        <taxon>Actinomycetota</taxon>
        <taxon>Actinomycetes</taxon>
        <taxon>Kitasatosporales</taxon>
        <taxon>Streptomycetaceae</taxon>
        <taxon>Streptomyces</taxon>
    </lineage>
</organism>
<evidence type="ECO:0000256" key="3">
    <source>
        <dbReference type="ARBA" id="ARBA00022691"/>
    </source>
</evidence>
<evidence type="ECO:0000256" key="2">
    <source>
        <dbReference type="ARBA" id="ARBA00022679"/>
    </source>
</evidence>
<dbReference type="Gene3D" id="3.40.50.150">
    <property type="entry name" value="Vaccinia Virus protein VP39"/>
    <property type="match status" value="1"/>
</dbReference>
<dbReference type="GO" id="GO:0008168">
    <property type="term" value="F:methyltransferase activity"/>
    <property type="evidence" value="ECO:0007669"/>
    <property type="project" value="UniProtKB-KW"/>
</dbReference>
<name>A0A1K1ZVL5_STRAR</name>
<gene>
    <name evidence="5" type="ORF">SAMN02787144_1006105</name>
</gene>
<reference evidence="5 6" key="1">
    <citation type="submission" date="2016-11" db="EMBL/GenBank/DDBJ databases">
        <authorList>
            <person name="Jaros S."/>
            <person name="Januszkiewicz K."/>
            <person name="Wedrychowicz H."/>
        </authorList>
    </citation>
    <scope>NUCLEOTIDE SEQUENCE [LARGE SCALE GENOMIC DNA]</scope>
    <source>
        <strain evidence="5 6">OK807</strain>
    </source>
</reference>
<evidence type="ECO:0000313" key="5">
    <source>
        <dbReference type="EMBL" id="SFX77700.1"/>
    </source>
</evidence>
<proteinExistence type="predicted"/>
<dbReference type="PANTHER" id="PTHR43464:SF19">
    <property type="entry name" value="UBIQUINONE BIOSYNTHESIS O-METHYLTRANSFERASE, MITOCHONDRIAL"/>
    <property type="match status" value="1"/>
</dbReference>
<dbReference type="EMBL" id="FPJO01000006">
    <property type="protein sequence ID" value="SFX77700.1"/>
    <property type="molecule type" value="Genomic_DNA"/>
</dbReference>
<dbReference type="OrthoDB" id="189743at2"/>
<keyword evidence="3" id="KW-0949">S-adenosyl-L-methionine</keyword>
<protein>
    <submittedName>
        <fullName evidence="5">Methyltransferase domain-containing protein</fullName>
    </submittedName>
</protein>
<dbReference type="RefSeq" id="WP_072485343.1">
    <property type="nucleotide sequence ID" value="NZ_FPJO01000006.1"/>
</dbReference>
<dbReference type="STRING" id="1893.SAMN02787144_1006105"/>
<evidence type="ECO:0000256" key="1">
    <source>
        <dbReference type="ARBA" id="ARBA00022603"/>
    </source>
</evidence>